<comment type="caution">
    <text evidence="4">The sequence shown here is derived from an EMBL/GenBank/DDBJ whole genome shotgun (WGS) entry which is preliminary data.</text>
</comment>
<proteinExistence type="predicted"/>
<evidence type="ECO:0000256" key="1">
    <source>
        <dbReference type="ARBA" id="ARBA00001968"/>
    </source>
</evidence>
<keyword evidence="2" id="KW-0479">Metal-binding</keyword>
<keyword evidence="5" id="KW-1185">Reference proteome</keyword>
<comment type="cofactor">
    <cofactor evidence="1">
        <name>a divalent metal cation</name>
        <dbReference type="ChEBI" id="CHEBI:60240"/>
    </cofactor>
</comment>
<dbReference type="EMBL" id="JAVRBK010000001">
    <property type="protein sequence ID" value="KAK5650254.1"/>
    <property type="molecule type" value="Genomic_DNA"/>
</dbReference>
<dbReference type="InterPro" id="IPR027806">
    <property type="entry name" value="HARBI1_dom"/>
</dbReference>
<name>A0AAN7VXP2_9COLE</name>
<dbReference type="AlphaFoldDB" id="A0AAN7VXP2"/>
<sequence>MTPILNPVGNAEVQYTQRQRSARNCIERCNGVLKGRFRCLIGERKMRYDPGTVGRIAIACAVLHNFCIEGRIDVNFDIHGLHDNVNNNPVQMVAQNANGFEARRQLIERYFN</sequence>
<evidence type="ECO:0000313" key="5">
    <source>
        <dbReference type="Proteomes" id="UP001329430"/>
    </source>
</evidence>
<dbReference type="GO" id="GO:0046872">
    <property type="term" value="F:metal ion binding"/>
    <property type="evidence" value="ECO:0007669"/>
    <property type="project" value="UniProtKB-KW"/>
</dbReference>
<dbReference type="Pfam" id="PF13359">
    <property type="entry name" value="DDE_Tnp_4"/>
    <property type="match status" value="1"/>
</dbReference>
<organism evidence="4 5">
    <name type="scientific">Pyrocoelia pectoralis</name>
    <dbReference type="NCBI Taxonomy" id="417401"/>
    <lineage>
        <taxon>Eukaryota</taxon>
        <taxon>Metazoa</taxon>
        <taxon>Ecdysozoa</taxon>
        <taxon>Arthropoda</taxon>
        <taxon>Hexapoda</taxon>
        <taxon>Insecta</taxon>
        <taxon>Pterygota</taxon>
        <taxon>Neoptera</taxon>
        <taxon>Endopterygota</taxon>
        <taxon>Coleoptera</taxon>
        <taxon>Polyphaga</taxon>
        <taxon>Elateriformia</taxon>
        <taxon>Elateroidea</taxon>
        <taxon>Lampyridae</taxon>
        <taxon>Lampyrinae</taxon>
        <taxon>Pyrocoelia</taxon>
    </lineage>
</organism>
<dbReference type="Proteomes" id="UP001329430">
    <property type="component" value="Chromosome 1"/>
</dbReference>
<reference evidence="4 5" key="1">
    <citation type="journal article" date="2024" name="Insects">
        <title>An Improved Chromosome-Level Genome Assembly of the Firefly Pyrocoelia pectoralis.</title>
        <authorList>
            <person name="Fu X."/>
            <person name="Meyer-Rochow V.B."/>
            <person name="Ballantyne L."/>
            <person name="Zhu X."/>
        </authorList>
    </citation>
    <scope>NUCLEOTIDE SEQUENCE [LARGE SCALE GENOMIC DNA]</scope>
    <source>
        <strain evidence="4">XCY_ONT2</strain>
    </source>
</reference>
<accession>A0AAN7VXP2</accession>
<evidence type="ECO:0000256" key="2">
    <source>
        <dbReference type="ARBA" id="ARBA00022723"/>
    </source>
</evidence>
<evidence type="ECO:0000313" key="4">
    <source>
        <dbReference type="EMBL" id="KAK5650254.1"/>
    </source>
</evidence>
<feature type="domain" description="DDE Tnp4" evidence="3">
    <location>
        <begin position="8"/>
        <end position="65"/>
    </location>
</feature>
<protein>
    <recommendedName>
        <fullName evidence="3">DDE Tnp4 domain-containing protein</fullName>
    </recommendedName>
</protein>
<evidence type="ECO:0000259" key="3">
    <source>
        <dbReference type="Pfam" id="PF13359"/>
    </source>
</evidence>
<gene>
    <name evidence="4" type="ORF">RI129_001283</name>
</gene>